<reference evidence="1" key="1">
    <citation type="submission" date="2023-07" db="EMBL/GenBank/DDBJ databases">
        <title>Sequencing the genomes of 1000 actinobacteria strains.</title>
        <authorList>
            <person name="Klenk H.-P."/>
        </authorList>
    </citation>
    <scope>NUCLEOTIDE SEQUENCE</scope>
    <source>
        <strain evidence="1">DSM 13068</strain>
    </source>
</reference>
<gene>
    <name evidence="1" type="ORF">J2S67_001947</name>
</gene>
<protein>
    <recommendedName>
        <fullName evidence="3">FMN reductase</fullName>
    </recommendedName>
</protein>
<proteinExistence type="predicted"/>
<dbReference type="InterPro" id="IPR029039">
    <property type="entry name" value="Flavoprotein-like_sf"/>
</dbReference>
<evidence type="ECO:0000313" key="2">
    <source>
        <dbReference type="Proteomes" id="UP001180715"/>
    </source>
</evidence>
<evidence type="ECO:0008006" key="3">
    <source>
        <dbReference type="Google" id="ProtNLM"/>
    </source>
</evidence>
<organism evidence="1 2">
    <name type="scientific">Pseudoglutamicibacter albus</name>
    <dbReference type="NCBI Taxonomy" id="98671"/>
    <lineage>
        <taxon>Bacteria</taxon>
        <taxon>Bacillati</taxon>
        <taxon>Actinomycetota</taxon>
        <taxon>Actinomycetes</taxon>
        <taxon>Micrococcales</taxon>
        <taxon>Micrococcaceae</taxon>
        <taxon>Pseudoglutamicibacter</taxon>
    </lineage>
</organism>
<accession>A0ABU1Z233</accession>
<dbReference type="Gene3D" id="3.40.50.360">
    <property type="match status" value="1"/>
</dbReference>
<comment type="caution">
    <text evidence="1">The sequence shown here is derived from an EMBL/GenBank/DDBJ whole genome shotgun (WGS) entry which is preliminary data.</text>
</comment>
<keyword evidence="2" id="KW-1185">Reference proteome</keyword>
<dbReference type="SUPFAM" id="SSF52218">
    <property type="entry name" value="Flavoproteins"/>
    <property type="match status" value="1"/>
</dbReference>
<dbReference type="Proteomes" id="UP001180715">
    <property type="component" value="Unassembled WGS sequence"/>
</dbReference>
<sequence>MALKLVAVTAGLSQPSSTRLLTDQIVNAVRAAVTARGEDVEAEVIEVREIAQDLTQSMLTGAMLTPKLAEVREKLAAA</sequence>
<evidence type="ECO:0000313" key="1">
    <source>
        <dbReference type="EMBL" id="MDR7294679.1"/>
    </source>
</evidence>
<name>A0ABU1Z233_9MICC</name>
<dbReference type="EMBL" id="JAVDXX010000001">
    <property type="protein sequence ID" value="MDR7294679.1"/>
    <property type="molecule type" value="Genomic_DNA"/>
</dbReference>
<feature type="non-terminal residue" evidence="1">
    <location>
        <position position="78"/>
    </location>
</feature>